<comment type="caution">
    <text evidence="1">The sequence shown here is derived from an EMBL/GenBank/DDBJ whole genome shotgun (WGS) entry which is preliminary data.</text>
</comment>
<reference evidence="1 2" key="1">
    <citation type="submission" date="2023-05" db="EMBL/GenBank/DDBJ databases">
        <authorList>
            <person name="Zhang X."/>
        </authorList>
    </citation>
    <scope>NUCLEOTIDE SEQUENCE [LARGE SCALE GENOMIC DNA]</scope>
    <source>
        <strain evidence="1 2">DM2B3-1</strain>
    </source>
</reference>
<evidence type="ECO:0000313" key="2">
    <source>
        <dbReference type="Proteomes" id="UP001228581"/>
    </source>
</evidence>
<keyword evidence="2" id="KW-1185">Reference proteome</keyword>
<dbReference type="EMBL" id="JASJOT010000013">
    <property type="protein sequence ID" value="MDJ1495079.1"/>
    <property type="molecule type" value="Genomic_DNA"/>
</dbReference>
<protein>
    <submittedName>
        <fullName evidence="1">Uncharacterized protein</fullName>
    </submittedName>
</protein>
<dbReference type="RefSeq" id="WP_313998808.1">
    <property type="nucleotide sequence ID" value="NZ_JASJOT010000013.1"/>
</dbReference>
<dbReference type="Proteomes" id="UP001228581">
    <property type="component" value="Unassembled WGS sequence"/>
</dbReference>
<accession>A0ABT7CMU9</accession>
<evidence type="ECO:0000313" key="1">
    <source>
        <dbReference type="EMBL" id="MDJ1495079.1"/>
    </source>
</evidence>
<organism evidence="1 2">
    <name type="scientific">Xanthocytophaga flava</name>
    <dbReference type="NCBI Taxonomy" id="3048013"/>
    <lineage>
        <taxon>Bacteria</taxon>
        <taxon>Pseudomonadati</taxon>
        <taxon>Bacteroidota</taxon>
        <taxon>Cytophagia</taxon>
        <taxon>Cytophagales</taxon>
        <taxon>Rhodocytophagaceae</taxon>
        <taxon>Xanthocytophaga</taxon>
    </lineage>
</organism>
<name>A0ABT7CMU9_9BACT</name>
<proteinExistence type="predicted"/>
<sequence length="62" mass="7444">MTPEVLNLSFANEVELEYKLKQIGIDRKEIELTLRTIECKKIDYQLFHGENIGYELFNHWDD</sequence>
<gene>
    <name evidence="1" type="ORF">QNI19_19225</name>
</gene>